<evidence type="ECO:0000313" key="2">
    <source>
        <dbReference type="Proteomes" id="UP000625210"/>
    </source>
</evidence>
<keyword evidence="2" id="KW-1185">Reference proteome</keyword>
<reference evidence="1" key="1">
    <citation type="journal article" date="2014" name="Int. J. Syst. Evol. Microbiol.">
        <title>Complete genome sequence of Corynebacterium casei LMG S-19264T (=DSM 44701T), isolated from a smear-ripened cheese.</title>
        <authorList>
            <consortium name="US DOE Joint Genome Institute (JGI-PGF)"/>
            <person name="Walter F."/>
            <person name="Albersmeier A."/>
            <person name="Kalinowski J."/>
            <person name="Ruckert C."/>
        </authorList>
    </citation>
    <scope>NUCLEOTIDE SEQUENCE</scope>
    <source>
        <strain evidence="1">CGMCC 1.15179</strain>
    </source>
</reference>
<reference evidence="1" key="2">
    <citation type="submission" date="2020-09" db="EMBL/GenBank/DDBJ databases">
        <authorList>
            <person name="Sun Q."/>
            <person name="Zhou Y."/>
        </authorList>
    </citation>
    <scope>NUCLEOTIDE SEQUENCE</scope>
    <source>
        <strain evidence="1">CGMCC 1.15179</strain>
    </source>
</reference>
<dbReference type="EMBL" id="BMHQ01000037">
    <property type="protein sequence ID" value="GGE30312.1"/>
    <property type="molecule type" value="Genomic_DNA"/>
</dbReference>
<organism evidence="1 2">
    <name type="scientific">Marinithermofilum abyssi</name>
    <dbReference type="NCBI Taxonomy" id="1571185"/>
    <lineage>
        <taxon>Bacteria</taxon>
        <taxon>Bacillati</taxon>
        <taxon>Bacillota</taxon>
        <taxon>Bacilli</taxon>
        <taxon>Bacillales</taxon>
        <taxon>Thermoactinomycetaceae</taxon>
        <taxon>Marinithermofilum</taxon>
    </lineage>
</organism>
<comment type="caution">
    <text evidence="1">The sequence shown here is derived from an EMBL/GenBank/DDBJ whole genome shotgun (WGS) entry which is preliminary data.</text>
</comment>
<name>A0A8J2YF21_9BACL</name>
<dbReference type="AlphaFoldDB" id="A0A8J2YF21"/>
<gene>
    <name evidence="1" type="ORF">GCM10011571_35680</name>
</gene>
<protein>
    <submittedName>
        <fullName evidence="1">Uncharacterized protein</fullName>
    </submittedName>
</protein>
<accession>A0A8J2YF21</accession>
<evidence type="ECO:0000313" key="1">
    <source>
        <dbReference type="EMBL" id="GGE30312.1"/>
    </source>
</evidence>
<dbReference type="Proteomes" id="UP000625210">
    <property type="component" value="Unassembled WGS sequence"/>
</dbReference>
<proteinExistence type="predicted"/>
<sequence>MKVNTADLPRFPAYVYITGCFKLFRAPWKTSQQKSMPTKNFV</sequence>